<name>A0ABD3MIV6_9STRA</name>
<reference evidence="4 5" key="1">
    <citation type="submission" date="2024-10" db="EMBL/GenBank/DDBJ databases">
        <title>Updated reference genomes for cyclostephanoid diatoms.</title>
        <authorList>
            <person name="Roberts W.R."/>
            <person name="Alverson A.J."/>
        </authorList>
    </citation>
    <scope>NUCLEOTIDE SEQUENCE [LARGE SCALE GENOMIC DNA]</scope>
    <source>
        <strain evidence="4 5">AJA232-27</strain>
    </source>
</reference>
<dbReference type="InterPro" id="IPR002110">
    <property type="entry name" value="Ankyrin_rpt"/>
</dbReference>
<dbReference type="AlphaFoldDB" id="A0ABD3MIV6"/>
<sequence>MNPLSRAPAKSALSIQLEEYNEGSAPKMDTASAAAAAASPHGQDPEMISLFRNERRFVRKLSKMISDENWLDMDAFLRSPALVASYRQSFEHSAGCPSPRTHNSALRNRTADTASSIDSLSTGMASLGSSTIYPQELVHYACRFNPPRTIIRHLESLYPESLTTPDNMGRLPLHYAAKWGASYRLIDYLIEKNPTAATVRDSLGRTPLHLLCKSYSSTAGANKLPGDLASDENMVQSTTSLIKAAPDAVNIEDDDGITVIEYAISSNAPYRAVRLIQKASERDWKERKRTSKPGDTHVKIEESIIRNDQQRQKKIVLPPKKPPSRTNFARSA</sequence>
<evidence type="ECO:0000313" key="5">
    <source>
        <dbReference type="Proteomes" id="UP001530293"/>
    </source>
</evidence>
<organism evidence="4 5">
    <name type="scientific">Discostella pseudostelligera</name>
    <dbReference type="NCBI Taxonomy" id="259834"/>
    <lineage>
        <taxon>Eukaryota</taxon>
        <taxon>Sar</taxon>
        <taxon>Stramenopiles</taxon>
        <taxon>Ochrophyta</taxon>
        <taxon>Bacillariophyta</taxon>
        <taxon>Coscinodiscophyceae</taxon>
        <taxon>Thalassiosirophycidae</taxon>
        <taxon>Stephanodiscales</taxon>
        <taxon>Stephanodiscaceae</taxon>
        <taxon>Discostella</taxon>
    </lineage>
</organism>
<comment type="caution">
    <text evidence="4">The sequence shown here is derived from an EMBL/GenBank/DDBJ whole genome shotgun (WGS) entry which is preliminary data.</text>
</comment>
<keyword evidence="2" id="KW-0040">ANK repeat</keyword>
<keyword evidence="5" id="KW-1185">Reference proteome</keyword>
<evidence type="ECO:0008006" key="6">
    <source>
        <dbReference type="Google" id="ProtNLM"/>
    </source>
</evidence>
<gene>
    <name evidence="4" type="ORF">ACHAWU_004908</name>
</gene>
<feature type="compositionally biased region" description="Basic and acidic residues" evidence="3">
    <location>
        <begin position="284"/>
        <end position="311"/>
    </location>
</feature>
<evidence type="ECO:0000256" key="2">
    <source>
        <dbReference type="ARBA" id="ARBA00023043"/>
    </source>
</evidence>
<proteinExistence type="predicted"/>
<dbReference type="PANTHER" id="PTHR24153">
    <property type="entry name" value="ESPIN"/>
    <property type="match status" value="1"/>
</dbReference>
<feature type="region of interest" description="Disordered" evidence="3">
    <location>
        <begin position="284"/>
        <end position="332"/>
    </location>
</feature>
<dbReference type="SUPFAM" id="SSF48403">
    <property type="entry name" value="Ankyrin repeat"/>
    <property type="match status" value="1"/>
</dbReference>
<dbReference type="PANTHER" id="PTHR24153:SF8">
    <property type="entry name" value="FORKED, ISOFORM F"/>
    <property type="match status" value="1"/>
</dbReference>
<keyword evidence="1" id="KW-0677">Repeat</keyword>
<dbReference type="InterPro" id="IPR036770">
    <property type="entry name" value="Ankyrin_rpt-contain_sf"/>
</dbReference>
<evidence type="ECO:0000256" key="3">
    <source>
        <dbReference type="SAM" id="MobiDB-lite"/>
    </source>
</evidence>
<dbReference type="InterPro" id="IPR052420">
    <property type="entry name" value="Espin/Espin-like"/>
</dbReference>
<accession>A0ABD3MIV6</accession>
<feature type="region of interest" description="Disordered" evidence="3">
    <location>
        <begin position="24"/>
        <end position="44"/>
    </location>
</feature>
<evidence type="ECO:0000313" key="4">
    <source>
        <dbReference type="EMBL" id="KAL3760470.1"/>
    </source>
</evidence>
<dbReference type="Gene3D" id="1.25.40.20">
    <property type="entry name" value="Ankyrin repeat-containing domain"/>
    <property type="match status" value="1"/>
</dbReference>
<dbReference type="Pfam" id="PF12796">
    <property type="entry name" value="Ank_2"/>
    <property type="match status" value="1"/>
</dbReference>
<protein>
    <recommendedName>
        <fullName evidence="6">Ankyrin</fullName>
    </recommendedName>
</protein>
<evidence type="ECO:0000256" key="1">
    <source>
        <dbReference type="ARBA" id="ARBA00022737"/>
    </source>
</evidence>
<dbReference type="Proteomes" id="UP001530293">
    <property type="component" value="Unassembled WGS sequence"/>
</dbReference>
<dbReference type="EMBL" id="JALLBG020000184">
    <property type="protein sequence ID" value="KAL3760470.1"/>
    <property type="molecule type" value="Genomic_DNA"/>
</dbReference>